<dbReference type="Proteomes" id="UP000887013">
    <property type="component" value="Unassembled WGS sequence"/>
</dbReference>
<comment type="caution">
    <text evidence="1">The sequence shown here is derived from an EMBL/GenBank/DDBJ whole genome shotgun (WGS) entry which is preliminary data.</text>
</comment>
<organism evidence="1 2">
    <name type="scientific">Nephila pilipes</name>
    <name type="common">Giant wood spider</name>
    <name type="synonym">Nephila maculata</name>
    <dbReference type="NCBI Taxonomy" id="299642"/>
    <lineage>
        <taxon>Eukaryota</taxon>
        <taxon>Metazoa</taxon>
        <taxon>Ecdysozoa</taxon>
        <taxon>Arthropoda</taxon>
        <taxon>Chelicerata</taxon>
        <taxon>Arachnida</taxon>
        <taxon>Araneae</taxon>
        <taxon>Araneomorphae</taxon>
        <taxon>Entelegynae</taxon>
        <taxon>Araneoidea</taxon>
        <taxon>Nephilidae</taxon>
        <taxon>Nephila</taxon>
    </lineage>
</organism>
<dbReference type="EMBL" id="BMAW01043436">
    <property type="protein sequence ID" value="GFS39425.1"/>
    <property type="molecule type" value="Genomic_DNA"/>
</dbReference>
<proteinExistence type="predicted"/>
<reference evidence="1" key="1">
    <citation type="submission" date="2020-08" db="EMBL/GenBank/DDBJ databases">
        <title>Multicomponent nature underlies the extraordinary mechanical properties of spider dragline silk.</title>
        <authorList>
            <person name="Kono N."/>
            <person name="Nakamura H."/>
            <person name="Mori M."/>
            <person name="Yoshida Y."/>
            <person name="Ohtoshi R."/>
            <person name="Malay A.D."/>
            <person name="Moran D.A.P."/>
            <person name="Tomita M."/>
            <person name="Numata K."/>
            <person name="Arakawa K."/>
        </authorList>
    </citation>
    <scope>NUCLEOTIDE SEQUENCE</scope>
</reference>
<evidence type="ECO:0000313" key="2">
    <source>
        <dbReference type="Proteomes" id="UP000887013"/>
    </source>
</evidence>
<sequence length="141" mass="16174">MQAKCFLCFKKSHTERSLQDSQHKIYNYFVLRVTESTCAAAYRNFRSRGVSRPSQSHVYFQTIRCKLISSQESVKVSIILATSRKFVNKGLACGLGLEVKGQKELDIVTSTGIKNTPVTLQNSVWVYWRMLRVILQCTLKF</sequence>
<protein>
    <submittedName>
        <fullName evidence="1">Uncharacterized protein</fullName>
    </submittedName>
</protein>
<dbReference type="OrthoDB" id="6431397at2759"/>
<keyword evidence="2" id="KW-1185">Reference proteome</keyword>
<dbReference type="AlphaFoldDB" id="A0A8X6MBW1"/>
<evidence type="ECO:0000313" key="1">
    <source>
        <dbReference type="EMBL" id="GFS39425.1"/>
    </source>
</evidence>
<gene>
    <name evidence="1" type="ORF">NPIL_5201</name>
</gene>
<name>A0A8X6MBW1_NEPPI</name>
<accession>A0A8X6MBW1</accession>